<evidence type="ECO:0000256" key="16">
    <source>
        <dbReference type="ARBA" id="ARBA00060638"/>
    </source>
</evidence>
<evidence type="ECO:0000256" key="9">
    <source>
        <dbReference type="ARBA" id="ARBA00023002"/>
    </source>
</evidence>
<evidence type="ECO:0000256" key="11">
    <source>
        <dbReference type="ARBA" id="ARBA00023098"/>
    </source>
</evidence>
<keyword evidence="8 20" id="KW-1133">Transmembrane helix</keyword>
<dbReference type="GO" id="GO:0006696">
    <property type="term" value="P:ergosterol biosynthetic process"/>
    <property type="evidence" value="ECO:0007669"/>
    <property type="project" value="TreeGrafter"/>
</dbReference>
<dbReference type="InterPro" id="IPR001171">
    <property type="entry name" value="ERG24_DHCR-like"/>
</dbReference>
<dbReference type="Proteomes" id="UP001221142">
    <property type="component" value="Unassembled WGS sequence"/>
</dbReference>
<evidence type="ECO:0000256" key="7">
    <source>
        <dbReference type="ARBA" id="ARBA00022955"/>
    </source>
</evidence>
<dbReference type="EMBL" id="JARKIF010000001">
    <property type="protein sequence ID" value="KAJ7650170.1"/>
    <property type="molecule type" value="Genomic_DNA"/>
</dbReference>
<evidence type="ECO:0000256" key="14">
    <source>
        <dbReference type="ARBA" id="ARBA00023221"/>
    </source>
</evidence>
<dbReference type="Gene3D" id="1.20.120.1630">
    <property type="match status" value="1"/>
</dbReference>
<evidence type="ECO:0000256" key="18">
    <source>
        <dbReference type="ARBA" id="ARBA00077841"/>
    </source>
</evidence>
<dbReference type="EC" id="1.3.1.70" evidence="3"/>
<keyword evidence="5 20" id="KW-0812">Transmembrane</keyword>
<evidence type="ECO:0000313" key="21">
    <source>
        <dbReference type="EMBL" id="KAJ7650170.1"/>
    </source>
</evidence>
<evidence type="ECO:0000256" key="4">
    <source>
        <dbReference type="ARBA" id="ARBA00022516"/>
    </source>
</evidence>
<comment type="subcellular location">
    <subcellularLocation>
        <location evidence="1">Membrane</location>
        <topology evidence="1">Multi-pass membrane protein</topology>
    </subcellularLocation>
</comment>
<keyword evidence="9" id="KW-0560">Oxidoreductase</keyword>
<evidence type="ECO:0000256" key="15">
    <source>
        <dbReference type="ARBA" id="ARBA00052254"/>
    </source>
</evidence>
<keyword evidence="7" id="KW-0752">Steroid biosynthesis</keyword>
<keyword evidence="6" id="KW-0521">NADP</keyword>
<evidence type="ECO:0000256" key="5">
    <source>
        <dbReference type="ARBA" id="ARBA00022692"/>
    </source>
</evidence>
<dbReference type="AlphaFoldDB" id="A0AAD7CJ13"/>
<reference evidence="21" key="1">
    <citation type="submission" date="2023-03" db="EMBL/GenBank/DDBJ databases">
        <title>Massive genome expansion in bonnet fungi (Mycena s.s.) driven by repeated elements and novel gene families across ecological guilds.</title>
        <authorList>
            <consortium name="Lawrence Berkeley National Laboratory"/>
            <person name="Harder C.B."/>
            <person name="Miyauchi S."/>
            <person name="Viragh M."/>
            <person name="Kuo A."/>
            <person name="Thoen E."/>
            <person name="Andreopoulos B."/>
            <person name="Lu D."/>
            <person name="Skrede I."/>
            <person name="Drula E."/>
            <person name="Henrissat B."/>
            <person name="Morin E."/>
            <person name="Kohler A."/>
            <person name="Barry K."/>
            <person name="LaButti K."/>
            <person name="Morin E."/>
            <person name="Salamov A."/>
            <person name="Lipzen A."/>
            <person name="Mereny Z."/>
            <person name="Hegedus B."/>
            <person name="Baldrian P."/>
            <person name="Stursova M."/>
            <person name="Weitz H."/>
            <person name="Taylor A."/>
            <person name="Grigoriev I.V."/>
            <person name="Nagy L.G."/>
            <person name="Martin F."/>
            <person name="Kauserud H."/>
        </authorList>
    </citation>
    <scope>NUCLEOTIDE SEQUENCE</scope>
    <source>
        <strain evidence="21">9284</strain>
    </source>
</reference>
<keyword evidence="14" id="KW-0753">Steroid metabolism</keyword>
<keyword evidence="4" id="KW-0444">Lipid biosynthesis</keyword>
<sequence>MSASALNPRTTTYEFLGPPGAFLISLGVPICTYALYFGCSEQTGGCPPPLAVSRISAALSDPAWWKGLWDTQAALMYLAWYTFCVVAWAILPGDHVQGTTLRTGVKKTYKINAFSTFLLALGLTVGTITRYGPQSFTFLYEKFVGFITASLIMSIVQAVACYASSFRPGALLALGGNSGNPIYDFYIGRELNPFSFGAFDLKTFNELRPGLILWFLTDISMVCEQATRRGGFSQVTDSLWLVLFFQGLYVSDALYNEPGIFTQMDITTDGFGFMLSVGDLCWLPFVYCLQARYLVFTPIELGVVPSALIVLCNFAGYYIFRTANGEKNDFRNGKNPKNLEFFTTESGSKLLTSGWWGLSRHPNYFGDLLMALAWSLPTGYTTPITYFYITYFTVLLIHRQRRDDEMCEKKYGKDWKKYQKLVPYRIIPYVY</sequence>
<dbReference type="InterPro" id="IPR018083">
    <property type="entry name" value="Sterol_reductase_CS"/>
</dbReference>
<comment type="catalytic activity">
    <reaction evidence="15">
        <text>4,4-dimethyl-5alpha-cholesta-8,24-dien-3beta-ol + NADP(+) = 4,4-dimethyl-5alpha-cholesta-8,14,24-trien-3beta-ol + NADPH + H(+)</text>
        <dbReference type="Rhea" id="RHEA:18561"/>
        <dbReference type="ChEBI" id="CHEBI:15378"/>
        <dbReference type="ChEBI" id="CHEBI:17813"/>
        <dbReference type="ChEBI" id="CHEBI:18364"/>
        <dbReference type="ChEBI" id="CHEBI:57783"/>
        <dbReference type="ChEBI" id="CHEBI:58349"/>
        <dbReference type="EC" id="1.3.1.70"/>
    </reaction>
    <physiologicalReaction direction="right-to-left" evidence="15">
        <dbReference type="Rhea" id="RHEA:18563"/>
    </physiologicalReaction>
</comment>
<comment type="caution">
    <text evidence="21">The sequence shown here is derived from an EMBL/GenBank/DDBJ whole genome shotgun (WGS) entry which is preliminary data.</text>
</comment>
<evidence type="ECO:0000256" key="6">
    <source>
        <dbReference type="ARBA" id="ARBA00022857"/>
    </source>
</evidence>
<accession>A0AAD7CJ13</accession>
<dbReference type="GO" id="GO:0050613">
    <property type="term" value="F:Delta14-sterol reductase activity"/>
    <property type="evidence" value="ECO:0007669"/>
    <property type="project" value="UniProtKB-EC"/>
</dbReference>
<evidence type="ECO:0000256" key="1">
    <source>
        <dbReference type="ARBA" id="ARBA00004141"/>
    </source>
</evidence>
<dbReference type="PROSITE" id="PS01018">
    <property type="entry name" value="STEROL_REDUCT_2"/>
    <property type="match status" value="1"/>
</dbReference>
<keyword evidence="22" id="KW-1185">Reference proteome</keyword>
<evidence type="ECO:0000256" key="2">
    <source>
        <dbReference type="ARBA" id="ARBA00005402"/>
    </source>
</evidence>
<feature type="transmembrane region" description="Helical" evidence="20">
    <location>
        <begin position="270"/>
        <end position="289"/>
    </location>
</feature>
<gene>
    <name evidence="21" type="ORF">FB45DRAFT_11232</name>
</gene>
<evidence type="ECO:0000256" key="13">
    <source>
        <dbReference type="ARBA" id="ARBA00023166"/>
    </source>
</evidence>
<evidence type="ECO:0000256" key="10">
    <source>
        <dbReference type="ARBA" id="ARBA00023011"/>
    </source>
</evidence>
<organism evidence="21 22">
    <name type="scientific">Roridomyces roridus</name>
    <dbReference type="NCBI Taxonomy" id="1738132"/>
    <lineage>
        <taxon>Eukaryota</taxon>
        <taxon>Fungi</taxon>
        <taxon>Dikarya</taxon>
        <taxon>Basidiomycota</taxon>
        <taxon>Agaricomycotina</taxon>
        <taxon>Agaricomycetes</taxon>
        <taxon>Agaricomycetidae</taxon>
        <taxon>Agaricales</taxon>
        <taxon>Marasmiineae</taxon>
        <taxon>Mycenaceae</taxon>
        <taxon>Roridomyces</taxon>
    </lineage>
</organism>
<dbReference type="PANTHER" id="PTHR21257">
    <property type="entry name" value="DELTA(14)-STEROL REDUCTASE"/>
    <property type="match status" value="1"/>
</dbReference>
<keyword evidence="12 20" id="KW-0472">Membrane</keyword>
<feature type="transmembrane region" description="Helical" evidence="20">
    <location>
        <begin position="111"/>
        <end position="131"/>
    </location>
</feature>
<evidence type="ECO:0000256" key="12">
    <source>
        <dbReference type="ARBA" id="ARBA00023136"/>
    </source>
</evidence>
<dbReference type="GO" id="GO:0005789">
    <property type="term" value="C:endoplasmic reticulum membrane"/>
    <property type="evidence" value="ECO:0007669"/>
    <property type="project" value="TreeGrafter"/>
</dbReference>
<keyword evidence="13" id="KW-1207">Sterol metabolism</keyword>
<evidence type="ECO:0000256" key="20">
    <source>
        <dbReference type="SAM" id="Phobius"/>
    </source>
</evidence>
<feature type="transmembrane region" description="Helical" evidence="20">
    <location>
        <begin position="301"/>
        <end position="320"/>
    </location>
</feature>
<dbReference type="PANTHER" id="PTHR21257:SF52">
    <property type="entry name" value="DELTA(14)-STEROL REDUCTASE TM7SF2"/>
    <property type="match status" value="1"/>
</dbReference>
<name>A0AAD7CJ13_9AGAR</name>
<feature type="transmembrane region" description="Helical" evidence="20">
    <location>
        <begin position="378"/>
        <end position="397"/>
    </location>
</feature>
<protein>
    <recommendedName>
        <fullName evidence="17">Delta(14)-sterol reductase ERG24</fullName>
        <ecNumber evidence="3">1.3.1.70</ecNumber>
    </recommendedName>
    <alternativeName>
        <fullName evidence="19">C-14 sterol reductase ERG24</fullName>
    </alternativeName>
    <alternativeName>
        <fullName evidence="18">Sterol C14-reductase ERG24</fullName>
    </alternativeName>
</protein>
<feature type="transmembrane region" description="Helical" evidence="20">
    <location>
        <begin position="238"/>
        <end position="255"/>
    </location>
</feature>
<keyword evidence="11" id="KW-0443">Lipid metabolism</keyword>
<evidence type="ECO:0000313" key="22">
    <source>
        <dbReference type="Proteomes" id="UP001221142"/>
    </source>
</evidence>
<evidence type="ECO:0000256" key="3">
    <source>
        <dbReference type="ARBA" id="ARBA00012413"/>
    </source>
</evidence>
<dbReference type="Pfam" id="PF01222">
    <property type="entry name" value="ERG4_ERG24"/>
    <property type="match status" value="1"/>
</dbReference>
<dbReference type="FunFam" id="1.20.120.1630:FF:000009">
    <property type="entry name" value="C-14 sterol reductase"/>
    <property type="match status" value="1"/>
</dbReference>
<evidence type="ECO:0000256" key="17">
    <source>
        <dbReference type="ARBA" id="ARBA00074394"/>
    </source>
</evidence>
<evidence type="ECO:0000256" key="19">
    <source>
        <dbReference type="ARBA" id="ARBA00083315"/>
    </source>
</evidence>
<feature type="transmembrane region" description="Helical" evidence="20">
    <location>
        <begin position="74"/>
        <end position="91"/>
    </location>
</feature>
<evidence type="ECO:0000256" key="8">
    <source>
        <dbReference type="ARBA" id="ARBA00022989"/>
    </source>
</evidence>
<feature type="transmembrane region" description="Helical" evidence="20">
    <location>
        <begin position="143"/>
        <end position="163"/>
    </location>
</feature>
<comment type="pathway">
    <text evidence="16">Steroid biosynthesis; zymosterol biosynthesis; zymosterol from lanosterol: step 2/6.</text>
</comment>
<comment type="similarity">
    <text evidence="2">Belongs to the ERG4/ERG24 family.</text>
</comment>
<proteinExistence type="inferred from homology"/>
<keyword evidence="10" id="KW-0756">Sterol biosynthesis</keyword>